<dbReference type="Proteomes" id="UP001528411">
    <property type="component" value="Unassembled WGS sequence"/>
</dbReference>
<evidence type="ECO:0000259" key="4">
    <source>
        <dbReference type="Pfam" id="PF00370"/>
    </source>
</evidence>
<dbReference type="Pfam" id="PF00370">
    <property type="entry name" value="FGGY_N"/>
    <property type="match status" value="1"/>
</dbReference>
<dbReference type="InterPro" id="IPR018484">
    <property type="entry name" value="FGGY_N"/>
</dbReference>
<dbReference type="InterPro" id="IPR043129">
    <property type="entry name" value="ATPase_NBD"/>
</dbReference>
<comment type="similarity">
    <text evidence="1">Belongs to the FGGY kinase family.</text>
</comment>
<accession>A0ABT5F9F2</accession>
<evidence type="ECO:0000313" key="6">
    <source>
        <dbReference type="Proteomes" id="UP001528411"/>
    </source>
</evidence>
<proteinExistence type="inferred from homology"/>
<dbReference type="InterPro" id="IPR050406">
    <property type="entry name" value="FGGY_Carb_Kinase"/>
</dbReference>
<name>A0ABT5F9F2_9GAMM</name>
<dbReference type="Gene3D" id="3.30.420.40">
    <property type="match status" value="1"/>
</dbReference>
<sequence>MNTAGEIVDSASSEFSVSRPKPLWSEQAPSDWWTGLEHCFDQLSAKQSLSNILSIGLSGQMHGATLLDKNNDIIRPAILWNDGRCEQECLDIEATVPNAREITGNIVMPIGSPRQNYYGLKITSLKIFPKSKKSFCLKTIYVFY</sequence>
<keyword evidence="2" id="KW-0808">Transferase</keyword>
<dbReference type="EMBL" id="JAQOMS010000002">
    <property type="protein sequence ID" value="MDC2888165.1"/>
    <property type="molecule type" value="Genomic_DNA"/>
</dbReference>
<dbReference type="SUPFAM" id="SSF53067">
    <property type="entry name" value="Actin-like ATPase domain"/>
    <property type="match status" value="1"/>
</dbReference>
<evidence type="ECO:0000313" key="5">
    <source>
        <dbReference type="EMBL" id="MDC2888165.1"/>
    </source>
</evidence>
<dbReference type="PANTHER" id="PTHR43095">
    <property type="entry name" value="SUGAR KINASE"/>
    <property type="match status" value="1"/>
</dbReference>
<gene>
    <name evidence="5" type="ORF">PN838_04280</name>
</gene>
<dbReference type="PANTHER" id="PTHR43095:SF6">
    <property type="entry name" value="XYLULOSE KINASE"/>
    <property type="match status" value="1"/>
</dbReference>
<feature type="domain" description="Carbohydrate kinase FGGY N-terminal" evidence="4">
    <location>
        <begin position="1"/>
        <end position="110"/>
    </location>
</feature>
<organism evidence="5 6">
    <name type="scientific">Psychrosphaera algicola</name>
    <dbReference type="NCBI Taxonomy" id="3023714"/>
    <lineage>
        <taxon>Bacteria</taxon>
        <taxon>Pseudomonadati</taxon>
        <taxon>Pseudomonadota</taxon>
        <taxon>Gammaproteobacteria</taxon>
        <taxon>Alteromonadales</taxon>
        <taxon>Pseudoalteromonadaceae</taxon>
        <taxon>Psychrosphaera</taxon>
    </lineage>
</organism>
<evidence type="ECO:0000256" key="1">
    <source>
        <dbReference type="ARBA" id="ARBA00009156"/>
    </source>
</evidence>
<evidence type="ECO:0000256" key="3">
    <source>
        <dbReference type="ARBA" id="ARBA00022777"/>
    </source>
</evidence>
<dbReference type="GO" id="GO:0016301">
    <property type="term" value="F:kinase activity"/>
    <property type="evidence" value="ECO:0007669"/>
    <property type="project" value="UniProtKB-KW"/>
</dbReference>
<comment type="caution">
    <text evidence="5">The sequence shown here is derived from an EMBL/GenBank/DDBJ whole genome shotgun (WGS) entry which is preliminary data.</text>
</comment>
<evidence type="ECO:0000256" key="2">
    <source>
        <dbReference type="ARBA" id="ARBA00022679"/>
    </source>
</evidence>
<reference evidence="5 6" key="1">
    <citation type="submission" date="2023-01" db="EMBL/GenBank/DDBJ databases">
        <title>Psychrosphaera sp. nov., isolated from marine algae.</title>
        <authorList>
            <person name="Bayburt H."/>
            <person name="Choi B.J."/>
            <person name="Kim J.M."/>
            <person name="Choi D.G."/>
            <person name="Jeon C.O."/>
        </authorList>
    </citation>
    <scope>NUCLEOTIDE SEQUENCE [LARGE SCALE GENOMIC DNA]</scope>
    <source>
        <strain evidence="5 6">G1-22</strain>
    </source>
</reference>
<keyword evidence="3 5" id="KW-0418">Kinase</keyword>
<protein>
    <submittedName>
        <fullName evidence="5">FGGY family carbohydrate kinase</fullName>
    </submittedName>
</protein>
<keyword evidence="6" id="KW-1185">Reference proteome</keyword>